<dbReference type="Gene3D" id="1.10.132.70">
    <property type="match status" value="1"/>
</dbReference>
<comment type="caution">
    <text evidence="15">The sequence shown here is derived from an EMBL/GenBank/DDBJ whole genome shotgun (WGS) entry which is preliminary data.</text>
</comment>
<dbReference type="InterPro" id="IPR021891">
    <property type="entry name" value="Telomerase_RBD"/>
</dbReference>
<comment type="similarity">
    <text evidence="1 13">Belongs to the reverse transcriptase family. Telomerase subfamily.</text>
</comment>
<evidence type="ECO:0000256" key="7">
    <source>
        <dbReference type="ARBA" id="ARBA00022723"/>
    </source>
</evidence>
<evidence type="ECO:0000256" key="5">
    <source>
        <dbReference type="ARBA" id="ARBA00022679"/>
    </source>
</evidence>
<dbReference type="Proteomes" id="UP000789739">
    <property type="component" value="Unassembled WGS sequence"/>
</dbReference>
<comment type="function">
    <text evidence="13">Telomerase is a ribonucleoprotein enzyme essential for the replication of chromosome termini in most eukaryotes. It elongates telomeres. It is a reverse transcriptase that adds simple sequence repeats to chromosome ends by copying a template sequence within the RNA component of the enzyme.</text>
</comment>
<name>A0A9N9E0A2_9GLOM</name>
<dbReference type="EMBL" id="CAJVPI010003502">
    <property type="protein sequence ID" value="CAG8659166.1"/>
    <property type="molecule type" value="Genomic_DNA"/>
</dbReference>
<evidence type="ECO:0000256" key="13">
    <source>
        <dbReference type="RuleBase" id="RU365061"/>
    </source>
</evidence>
<dbReference type="PROSITE" id="PS50878">
    <property type="entry name" value="RT_POL"/>
    <property type="match status" value="1"/>
</dbReference>
<comment type="subcellular location">
    <subcellularLocation>
        <location evidence="13">Nucleus</location>
    </subcellularLocation>
    <subcellularLocation>
        <location evidence="13">Chromosome</location>
        <location evidence="13">Telomere</location>
    </subcellularLocation>
</comment>
<evidence type="ECO:0000256" key="11">
    <source>
        <dbReference type="ARBA" id="ARBA00023242"/>
    </source>
</evidence>
<dbReference type="GO" id="GO:0042162">
    <property type="term" value="F:telomeric DNA binding"/>
    <property type="evidence" value="ECO:0007669"/>
    <property type="project" value="TreeGrafter"/>
</dbReference>
<evidence type="ECO:0000313" key="16">
    <source>
        <dbReference type="Proteomes" id="UP000789739"/>
    </source>
</evidence>
<keyword evidence="4 13" id="KW-0158">Chromosome</keyword>
<evidence type="ECO:0000256" key="3">
    <source>
        <dbReference type="ARBA" id="ARBA00016182"/>
    </source>
</evidence>
<dbReference type="GO" id="GO:0000781">
    <property type="term" value="C:chromosome, telomeric region"/>
    <property type="evidence" value="ECO:0007669"/>
    <property type="project" value="UniProtKB-SubCell"/>
</dbReference>
<accession>A0A9N9E0A2</accession>
<dbReference type="GO" id="GO:0070034">
    <property type="term" value="F:telomerase RNA binding"/>
    <property type="evidence" value="ECO:0007669"/>
    <property type="project" value="TreeGrafter"/>
</dbReference>
<gene>
    <name evidence="15" type="ORF">PBRASI_LOCUS10689</name>
</gene>
<keyword evidence="7 13" id="KW-0479">Metal-binding</keyword>
<proteinExistence type="inferred from homology"/>
<dbReference type="GO" id="GO:0046872">
    <property type="term" value="F:metal ion binding"/>
    <property type="evidence" value="ECO:0007669"/>
    <property type="project" value="UniProtKB-KW"/>
</dbReference>
<keyword evidence="5 13" id="KW-0808">Transferase</keyword>
<evidence type="ECO:0000256" key="10">
    <source>
        <dbReference type="ARBA" id="ARBA00022918"/>
    </source>
</evidence>
<keyword evidence="6 13" id="KW-0548">Nucleotidyltransferase</keyword>
<evidence type="ECO:0000256" key="2">
    <source>
        <dbReference type="ARBA" id="ARBA00012493"/>
    </source>
</evidence>
<dbReference type="OrthoDB" id="2289814at2759"/>
<dbReference type="GO" id="GO:0003720">
    <property type="term" value="F:telomerase activity"/>
    <property type="evidence" value="ECO:0007669"/>
    <property type="project" value="InterPro"/>
</dbReference>
<evidence type="ECO:0000256" key="1">
    <source>
        <dbReference type="ARBA" id="ARBA00008001"/>
    </source>
</evidence>
<dbReference type="InterPro" id="IPR000477">
    <property type="entry name" value="RT_dom"/>
</dbReference>
<comment type="catalytic activity">
    <reaction evidence="12 13">
        <text>DNA(n) + a 2'-deoxyribonucleoside 5'-triphosphate = DNA(n+1) + diphosphate</text>
        <dbReference type="Rhea" id="RHEA:22508"/>
        <dbReference type="Rhea" id="RHEA-COMP:17339"/>
        <dbReference type="Rhea" id="RHEA-COMP:17340"/>
        <dbReference type="ChEBI" id="CHEBI:33019"/>
        <dbReference type="ChEBI" id="CHEBI:61560"/>
        <dbReference type="ChEBI" id="CHEBI:173112"/>
        <dbReference type="EC" id="2.7.7.49"/>
    </reaction>
</comment>
<evidence type="ECO:0000256" key="4">
    <source>
        <dbReference type="ARBA" id="ARBA00022454"/>
    </source>
</evidence>
<sequence length="558" mass="64102">MDVIQVQTDQNYGLGHVFLRIQQKHDHGNHTNPDGLRQKFYQMLLSDIFPRANDLQNAFTSAYNGKDIRALGKPHFDYRQNCKEDGFIPQPEGINFLLDKVINSMLKAPWMYLYDRLCSQTPIRSNPIESTCSHAQVILFVKNVISALIPDELWGGMHNKTVIMETIEQFIGLSDGTKLLFHEIMKKIKTHLWLKSILECDPAQKRQLHSEFIWWILDQLFCSLLRTNFYIMSAGKFGTGSIFFRQGILKEAPWVGIAEKYELCLVNPEETTLYTEAKLGIKSTGFCPVALLNRQQHYVGTSVNKEPVNSILKPIQSILSLENDMVNDNGLYHELQGALEEYIITHRWQDSSKPLWFAKTDISSCFENMKQDKLLQVVKEQTSQCKEYNVCSLVAVHYAGDKVFTTSKMVASPSDESVHEMIANLKPRKNEKALLIKKVDTLSQEQVMKTIEQLVTETTFKINGSYYKYKRGIPRGALISDAVYRQVFNSLVKEELEFVQSKDCVFQNCVDDMLIISHDDGLVEKFVNRMEKGFPNYGWSINKMKSKIHLPKSPILEN</sequence>
<evidence type="ECO:0000256" key="9">
    <source>
        <dbReference type="ARBA" id="ARBA00022895"/>
    </source>
</evidence>
<dbReference type="GO" id="GO:0000333">
    <property type="term" value="C:telomerase catalytic core complex"/>
    <property type="evidence" value="ECO:0007669"/>
    <property type="project" value="TreeGrafter"/>
</dbReference>
<evidence type="ECO:0000256" key="12">
    <source>
        <dbReference type="ARBA" id="ARBA00048173"/>
    </source>
</evidence>
<keyword evidence="9 13" id="KW-0779">Telomere</keyword>
<keyword evidence="10 13" id="KW-0695">RNA-directed DNA polymerase</keyword>
<dbReference type="PANTHER" id="PTHR12066:SF0">
    <property type="entry name" value="TELOMERASE REVERSE TRANSCRIPTASE"/>
    <property type="match status" value="1"/>
</dbReference>
<dbReference type="EC" id="2.7.7.49" evidence="2 13"/>
<dbReference type="Pfam" id="PF12009">
    <property type="entry name" value="Telomerase_RBD"/>
    <property type="match status" value="1"/>
</dbReference>
<evidence type="ECO:0000256" key="6">
    <source>
        <dbReference type="ARBA" id="ARBA00022695"/>
    </source>
</evidence>
<evidence type="ECO:0000259" key="14">
    <source>
        <dbReference type="PROSITE" id="PS50878"/>
    </source>
</evidence>
<keyword evidence="16" id="KW-1185">Reference proteome</keyword>
<keyword evidence="11 13" id="KW-0539">Nucleus</keyword>
<dbReference type="InterPro" id="IPR003545">
    <property type="entry name" value="Telomerase_RT"/>
</dbReference>
<feature type="non-terminal residue" evidence="15">
    <location>
        <position position="1"/>
    </location>
</feature>
<evidence type="ECO:0000256" key="8">
    <source>
        <dbReference type="ARBA" id="ARBA00022842"/>
    </source>
</evidence>
<dbReference type="SMART" id="SM00975">
    <property type="entry name" value="Telomerase_RBD"/>
    <property type="match status" value="1"/>
</dbReference>
<evidence type="ECO:0000313" key="15">
    <source>
        <dbReference type="EMBL" id="CAG8659166.1"/>
    </source>
</evidence>
<protein>
    <recommendedName>
        <fullName evidence="3 13">Telomerase reverse transcriptase</fullName>
        <ecNumber evidence="2 13">2.7.7.49</ecNumber>
    </recommendedName>
    <alternativeName>
        <fullName evidence="13">Telomerase catalytic subunit</fullName>
    </alternativeName>
</protein>
<reference evidence="15" key="1">
    <citation type="submission" date="2021-06" db="EMBL/GenBank/DDBJ databases">
        <authorList>
            <person name="Kallberg Y."/>
            <person name="Tangrot J."/>
            <person name="Rosling A."/>
        </authorList>
    </citation>
    <scope>NUCLEOTIDE SEQUENCE</scope>
    <source>
        <strain evidence="15">BR232B</strain>
    </source>
</reference>
<dbReference type="PANTHER" id="PTHR12066">
    <property type="entry name" value="TELOMERASE REVERSE TRANSCRIPTASE"/>
    <property type="match status" value="1"/>
</dbReference>
<organism evidence="15 16">
    <name type="scientific">Paraglomus brasilianum</name>
    <dbReference type="NCBI Taxonomy" id="144538"/>
    <lineage>
        <taxon>Eukaryota</taxon>
        <taxon>Fungi</taxon>
        <taxon>Fungi incertae sedis</taxon>
        <taxon>Mucoromycota</taxon>
        <taxon>Glomeromycotina</taxon>
        <taxon>Glomeromycetes</taxon>
        <taxon>Paraglomerales</taxon>
        <taxon>Paraglomeraceae</taxon>
        <taxon>Paraglomus</taxon>
    </lineage>
</organism>
<dbReference type="PRINTS" id="PR01365">
    <property type="entry name" value="TELOMERASERT"/>
</dbReference>
<dbReference type="AlphaFoldDB" id="A0A9N9E0A2"/>
<keyword evidence="8 13" id="KW-0460">Magnesium</keyword>
<feature type="domain" description="Reverse transcriptase" evidence="14">
    <location>
        <begin position="292"/>
        <end position="558"/>
    </location>
</feature>
<dbReference type="GO" id="GO:0007004">
    <property type="term" value="P:telomere maintenance via telomerase"/>
    <property type="evidence" value="ECO:0007669"/>
    <property type="project" value="TreeGrafter"/>
</dbReference>